<name>A0ABS3PY65_9FLAO</name>
<dbReference type="InterPro" id="IPR036249">
    <property type="entry name" value="Thioredoxin-like_sf"/>
</dbReference>
<dbReference type="InterPro" id="IPR003782">
    <property type="entry name" value="SCO1/SenC"/>
</dbReference>
<dbReference type="PANTHER" id="PTHR12151">
    <property type="entry name" value="ELECTRON TRANSPORT PROTIN SCO1/SENC FAMILY MEMBER"/>
    <property type="match status" value="1"/>
</dbReference>
<reference evidence="3 4" key="1">
    <citation type="submission" date="2021-03" db="EMBL/GenBank/DDBJ databases">
        <title>Isolation and description of Capnocytophaga bilenii sp. nov., a novel Capnocytophaga species, isolated from a gingivitis subject.</title>
        <authorList>
            <person name="Antezack A."/>
            <person name="Monnet-Corti V."/>
            <person name="La Scola B."/>
        </authorList>
    </citation>
    <scope>NUCLEOTIDE SEQUENCE [LARGE SCALE GENOMIC DNA]</scope>
    <source>
        <strain evidence="3 4">Marseille-Q4570</strain>
    </source>
</reference>
<dbReference type="RefSeq" id="WP_208058805.1">
    <property type="nucleotide sequence ID" value="NZ_JAGDYP010000005.1"/>
</dbReference>
<protein>
    <submittedName>
        <fullName evidence="3">SCO family protein</fullName>
    </submittedName>
</protein>
<dbReference type="Gene3D" id="3.40.30.10">
    <property type="entry name" value="Glutaredoxin"/>
    <property type="match status" value="1"/>
</dbReference>
<dbReference type="CDD" id="cd02968">
    <property type="entry name" value="SCO"/>
    <property type="match status" value="1"/>
</dbReference>
<evidence type="ECO:0000256" key="1">
    <source>
        <dbReference type="ARBA" id="ARBA00010996"/>
    </source>
</evidence>
<accession>A0ABS3PY65</accession>
<gene>
    <name evidence="3" type="ORF">J4N46_07560</name>
</gene>
<comment type="caution">
    <text evidence="3">The sequence shown here is derived from an EMBL/GenBank/DDBJ whole genome shotgun (WGS) entry which is preliminary data.</text>
</comment>
<proteinExistence type="inferred from homology"/>
<organism evidence="3 4">
    <name type="scientific">Capnocytophaga bilenii</name>
    <dbReference type="NCBI Taxonomy" id="2819369"/>
    <lineage>
        <taxon>Bacteria</taxon>
        <taxon>Pseudomonadati</taxon>
        <taxon>Bacteroidota</taxon>
        <taxon>Flavobacteriia</taxon>
        <taxon>Flavobacteriales</taxon>
        <taxon>Flavobacteriaceae</taxon>
        <taxon>Capnocytophaga</taxon>
    </lineage>
</organism>
<evidence type="ECO:0000313" key="4">
    <source>
        <dbReference type="Proteomes" id="UP000681610"/>
    </source>
</evidence>
<sequence length="213" mass="23808">MKALHIPLVLLISSLLPLGCNSPSTTNNSTVTTTTTVTTQENNNAFSDLSIYNLPEVWTTQNGDDIALKELKGNVLVVVMIYTSCKTACPILIRDMREIRKQVDTQIPKTAKGVKYLLVSIDPETDTPEHLKAFAKENNMDDDQWLFLRSNEEQTREFAAVLAVNYKQISPVDFSHSNIISVFNKKGELVSQQEGLGIDYEKTVSEVKKQLAM</sequence>
<dbReference type="SUPFAM" id="SSF52833">
    <property type="entry name" value="Thioredoxin-like"/>
    <property type="match status" value="1"/>
</dbReference>
<feature type="signal peptide" evidence="2">
    <location>
        <begin position="1"/>
        <end position="19"/>
    </location>
</feature>
<keyword evidence="4" id="KW-1185">Reference proteome</keyword>
<dbReference type="Pfam" id="PF02630">
    <property type="entry name" value="SCO1-SenC"/>
    <property type="match status" value="1"/>
</dbReference>
<dbReference type="PANTHER" id="PTHR12151:SF25">
    <property type="entry name" value="LINALOOL DEHYDRATASE_ISOMERASE DOMAIN-CONTAINING PROTEIN"/>
    <property type="match status" value="1"/>
</dbReference>
<dbReference type="EMBL" id="JAGDYP010000005">
    <property type="protein sequence ID" value="MBO1884279.1"/>
    <property type="molecule type" value="Genomic_DNA"/>
</dbReference>
<comment type="similarity">
    <text evidence="1">Belongs to the SCO1/2 family.</text>
</comment>
<evidence type="ECO:0000256" key="2">
    <source>
        <dbReference type="SAM" id="SignalP"/>
    </source>
</evidence>
<keyword evidence="2" id="KW-0732">Signal</keyword>
<evidence type="ECO:0000313" key="3">
    <source>
        <dbReference type="EMBL" id="MBO1884279.1"/>
    </source>
</evidence>
<dbReference type="Proteomes" id="UP000681610">
    <property type="component" value="Unassembled WGS sequence"/>
</dbReference>
<feature type="chain" id="PRO_5046738525" evidence="2">
    <location>
        <begin position="20"/>
        <end position="213"/>
    </location>
</feature>